<dbReference type="PROSITE" id="PS51891">
    <property type="entry name" value="CENP_V_GFA"/>
    <property type="match status" value="1"/>
</dbReference>
<dbReference type="EMBL" id="FOAS01000009">
    <property type="protein sequence ID" value="SEL23556.1"/>
    <property type="molecule type" value="Genomic_DNA"/>
</dbReference>
<comment type="similarity">
    <text evidence="1">Belongs to the Gfa family.</text>
</comment>
<organism evidence="6 7">
    <name type="scientific">Atopomonas hussainii</name>
    <dbReference type="NCBI Taxonomy" id="1429083"/>
    <lineage>
        <taxon>Bacteria</taxon>
        <taxon>Pseudomonadati</taxon>
        <taxon>Pseudomonadota</taxon>
        <taxon>Gammaproteobacteria</taxon>
        <taxon>Pseudomonadales</taxon>
        <taxon>Pseudomonadaceae</taxon>
        <taxon>Atopomonas</taxon>
    </lineage>
</organism>
<evidence type="ECO:0000256" key="2">
    <source>
        <dbReference type="ARBA" id="ARBA00022723"/>
    </source>
</evidence>
<sequence>MPQLSGGCHCGAARYQLDAALDDCAHCHCSDCRKTTGGIVTTWLTIPQAAFTWLSAEPAHYQSSATCKRWFCATCGCQLALWTSKTPDSVDITVASLDQPEAAPAHRHIWDQSHLSWLYLDPQLPADEREAGVD</sequence>
<dbReference type="AlphaFoldDB" id="A0A1H7NJ91"/>
<keyword evidence="7" id="KW-1185">Reference proteome</keyword>
<dbReference type="InterPro" id="IPR011057">
    <property type="entry name" value="Mss4-like_sf"/>
</dbReference>
<dbReference type="Proteomes" id="UP000185766">
    <property type="component" value="Unassembled WGS sequence"/>
</dbReference>
<evidence type="ECO:0000256" key="3">
    <source>
        <dbReference type="ARBA" id="ARBA00022833"/>
    </source>
</evidence>
<evidence type="ECO:0000256" key="4">
    <source>
        <dbReference type="ARBA" id="ARBA00023239"/>
    </source>
</evidence>
<accession>A0A1H7NJ91</accession>
<dbReference type="GO" id="GO:0016846">
    <property type="term" value="F:carbon-sulfur lyase activity"/>
    <property type="evidence" value="ECO:0007669"/>
    <property type="project" value="InterPro"/>
</dbReference>
<evidence type="ECO:0000313" key="7">
    <source>
        <dbReference type="Proteomes" id="UP000185766"/>
    </source>
</evidence>
<dbReference type="GO" id="GO:0046872">
    <property type="term" value="F:metal ion binding"/>
    <property type="evidence" value="ECO:0007669"/>
    <property type="project" value="UniProtKB-KW"/>
</dbReference>
<reference evidence="6 7" key="1">
    <citation type="submission" date="2016-10" db="EMBL/GenBank/DDBJ databases">
        <authorList>
            <person name="de Groot N.N."/>
        </authorList>
    </citation>
    <scope>NUCLEOTIDE SEQUENCE [LARGE SCALE GENOMIC DNA]</scope>
    <source>
        <strain evidence="6 7">JCM 19513</strain>
    </source>
</reference>
<keyword evidence="2" id="KW-0479">Metal-binding</keyword>
<protein>
    <submittedName>
        <fullName evidence="6">Uncharacterized conserved protein</fullName>
    </submittedName>
</protein>
<keyword evidence="3" id="KW-0862">Zinc</keyword>
<dbReference type="PANTHER" id="PTHR33337">
    <property type="entry name" value="GFA DOMAIN-CONTAINING PROTEIN"/>
    <property type="match status" value="1"/>
</dbReference>
<evidence type="ECO:0000313" key="6">
    <source>
        <dbReference type="EMBL" id="SEL23556.1"/>
    </source>
</evidence>
<dbReference type="RefSeq" id="WP_074868164.1">
    <property type="nucleotide sequence ID" value="NZ_FOAS01000009.1"/>
</dbReference>
<dbReference type="STRING" id="1429083.GCA_001885685_00730"/>
<evidence type="ECO:0000259" key="5">
    <source>
        <dbReference type="PROSITE" id="PS51891"/>
    </source>
</evidence>
<dbReference type="SUPFAM" id="SSF51316">
    <property type="entry name" value="Mss4-like"/>
    <property type="match status" value="1"/>
</dbReference>
<keyword evidence="4" id="KW-0456">Lyase</keyword>
<feature type="domain" description="CENP-V/GFA" evidence="5">
    <location>
        <begin position="4"/>
        <end position="111"/>
    </location>
</feature>
<proteinExistence type="inferred from homology"/>
<gene>
    <name evidence="6" type="ORF">SAMN05216214_109177</name>
</gene>
<evidence type="ECO:0000256" key="1">
    <source>
        <dbReference type="ARBA" id="ARBA00005495"/>
    </source>
</evidence>
<dbReference type="Gene3D" id="3.90.1590.10">
    <property type="entry name" value="glutathione-dependent formaldehyde- activating enzyme (gfa)"/>
    <property type="match status" value="1"/>
</dbReference>
<name>A0A1H7NJ91_9GAMM</name>
<dbReference type="InterPro" id="IPR006913">
    <property type="entry name" value="CENP-V/GFA"/>
</dbReference>
<dbReference type="PANTHER" id="PTHR33337:SF40">
    <property type="entry name" value="CENP-V_GFA DOMAIN-CONTAINING PROTEIN-RELATED"/>
    <property type="match status" value="1"/>
</dbReference>
<dbReference type="Pfam" id="PF04828">
    <property type="entry name" value="GFA"/>
    <property type="match status" value="1"/>
</dbReference>